<evidence type="ECO:0008006" key="3">
    <source>
        <dbReference type="Google" id="ProtNLM"/>
    </source>
</evidence>
<dbReference type="Proteomes" id="UP000055024">
    <property type="component" value="Unassembled WGS sequence"/>
</dbReference>
<accession>A0A0V1I3F6</accession>
<name>A0A0V1I3F6_9BILA</name>
<protein>
    <recommendedName>
        <fullName evidence="3">FLYWCH-type domain-containing protein</fullName>
    </recommendedName>
</protein>
<reference evidence="1 2" key="1">
    <citation type="submission" date="2015-01" db="EMBL/GenBank/DDBJ databases">
        <title>Evolution of Trichinella species and genotypes.</title>
        <authorList>
            <person name="Korhonen P.K."/>
            <person name="Edoardo P."/>
            <person name="Giuseppe L.R."/>
            <person name="Gasser R.B."/>
        </authorList>
    </citation>
    <scope>NUCLEOTIDE SEQUENCE [LARGE SCALE GENOMIC DNA]</scope>
    <source>
        <strain evidence="1">ISS1029</strain>
    </source>
</reference>
<dbReference type="OrthoDB" id="5844348at2759"/>
<evidence type="ECO:0000313" key="2">
    <source>
        <dbReference type="Proteomes" id="UP000055024"/>
    </source>
</evidence>
<organism evidence="1 2">
    <name type="scientific">Trichinella zimbabwensis</name>
    <dbReference type="NCBI Taxonomy" id="268475"/>
    <lineage>
        <taxon>Eukaryota</taxon>
        <taxon>Metazoa</taxon>
        <taxon>Ecdysozoa</taxon>
        <taxon>Nematoda</taxon>
        <taxon>Enoplea</taxon>
        <taxon>Dorylaimia</taxon>
        <taxon>Trichinellida</taxon>
        <taxon>Trichinellidae</taxon>
        <taxon>Trichinella</taxon>
    </lineage>
</organism>
<gene>
    <name evidence="1" type="ORF">T11_6519</name>
</gene>
<keyword evidence="2" id="KW-1185">Reference proteome</keyword>
<dbReference type="EMBL" id="JYDP01000007">
    <property type="protein sequence ID" value="KRZ17443.1"/>
    <property type="molecule type" value="Genomic_DNA"/>
</dbReference>
<dbReference type="AlphaFoldDB" id="A0A0V1I3F6"/>
<sequence length="76" mass="8422">MVDIPELCLINNRCGGMSLVLRAGHTNLYNPVNIGKYWGCSKNTEGCKGAMWTNLNVAAVIKQKDHIESYLVDIIL</sequence>
<evidence type="ECO:0000313" key="1">
    <source>
        <dbReference type="EMBL" id="KRZ17443.1"/>
    </source>
</evidence>
<proteinExistence type="predicted"/>
<comment type="caution">
    <text evidence="1">The sequence shown here is derived from an EMBL/GenBank/DDBJ whole genome shotgun (WGS) entry which is preliminary data.</text>
</comment>